<keyword evidence="1" id="KW-1133">Transmembrane helix</keyword>
<protein>
    <submittedName>
        <fullName evidence="2">Uncharacterized protein</fullName>
    </submittedName>
</protein>
<reference evidence="2 3" key="1">
    <citation type="journal article" date="2016" name="Int. J. Syst. Evol. Microbiol.">
        <title>Peptococcus simiae sp. nov., isolated from rhesus macaque faeces and emended description of the genus Peptococcus.</title>
        <authorList>
            <person name="Shkoporov A.N."/>
            <person name="Efimov B.A."/>
            <person name="Kondova I."/>
            <person name="Ouwerling B."/>
            <person name="Chaplin A.V."/>
            <person name="Shcherbakova V.A."/>
            <person name="Langermans J.A.M."/>
        </authorList>
    </citation>
    <scope>NUCLEOTIDE SEQUENCE [LARGE SCALE GENOMIC DNA]</scope>
    <source>
        <strain evidence="2 3">M108</strain>
    </source>
</reference>
<sequence length="60" mass="6452">MPALTLGPIGLTEGQGTTAIVVITLAQALGLLPLYILGTERALKDNFDEEDRMRSPNIKD</sequence>
<evidence type="ECO:0000313" key="2">
    <source>
        <dbReference type="EMBL" id="MFM9413036.1"/>
    </source>
</evidence>
<keyword evidence="1" id="KW-0472">Membrane</keyword>
<dbReference type="EMBL" id="JBJUVG010000002">
    <property type="protein sequence ID" value="MFM9413036.1"/>
    <property type="molecule type" value="Genomic_DNA"/>
</dbReference>
<dbReference type="RefSeq" id="WP_408976655.1">
    <property type="nucleotide sequence ID" value="NZ_JBJUVG010000002.1"/>
</dbReference>
<keyword evidence="3" id="KW-1185">Reference proteome</keyword>
<organism evidence="2 3">
    <name type="scientific">Peptococcus simiae</name>
    <dbReference type="NCBI Taxonomy" id="1643805"/>
    <lineage>
        <taxon>Bacteria</taxon>
        <taxon>Bacillati</taxon>
        <taxon>Bacillota</taxon>
        <taxon>Clostridia</taxon>
        <taxon>Eubacteriales</taxon>
        <taxon>Peptococcaceae</taxon>
        <taxon>Peptococcus</taxon>
    </lineage>
</organism>
<comment type="caution">
    <text evidence="2">The sequence shown here is derived from an EMBL/GenBank/DDBJ whole genome shotgun (WGS) entry which is preliminary data.</text>
</comment>
<keyword evidence="1" id="KW-0812">Transmembrane</keyword>
<gene>
    <name evidence="2" type="ORF">ACKQTC_01420</name>
</gene>
<proteinExistence type="predicted"/>
<name>A0ABW9GYP8_9FIRM</name>
<feature type="transmembrane region" description="Helical" evidence="1">
    <location>
        <begin position="20"/>
        <end position="37"/>
    </location>
</feature>
<dbReference type="Proteomes" id="UP001631949">
    <property type="component" value="Unassembled WGS sequence"/>
</dbReference>
<evidence type="ECO:0000313" key="3">
    <source>
        <dbReference type="Proteomes" id="UP001631949"/>
    </source>
</evidence>
<accession>A0ABW9GYP8</accession>
<evidence type="ECO:0000256" key="1">
    <source>
        <dbReference type="SAM" id="Phobius"/>
    </source>
</evidence>